<comment type="caution">
    <text evidence="1">The sequence shown here is derived from an EMBL/GenBank/DDBJ whole genome shotgun (WGS) entry which is preliminary data.</text>
</comment>
<organism evidence="1 2">
    <name type="scientific">Helianthus annuus</name>
    <name type="common">Common sunflower</name>
    <dbReference type="NCBI Taxonomy" id="4232"/>
    <lineage>
        <taxon>Eukaryota</taxon>
        <taxon>Viridiplantae</taxon>
        <taxon>Streptophyta</taxon>
        <taxon>Embryophyta</taxon>
        <taxon>Tracheophyta</taxon>
        <taxon>Spermatophyta</taxon>
        <taxon>Magnoliopsida</taxon>
        <taxon>eudicotyledons</taxon>
        <taxon>Gunneridae</taxon>
        <taxon>Pentapetalae</taxon>
        <taxon>asterids</taxon>
        <taxon>campanulids</taxon>
        <taxon>Asterales</taxon>
        <taxon>Asteraceae</taxon>
        <taxon>Asteroideae</taxon>
        <taxon>Heliantheae alliance</taxon>
        <taxon>Heliantheae</taxon>
        <taxon>Helianthus</taxon>
    </lineage>
</organism>
<dbReference type="Gramene" id="mRNA:HanXRQr2_Chr04g0144951">
    <property type="protein sequence ID" value="CDS:HanXRQr2_Chr04g0144951.1"/>
    <property type="gene ID" value="HanXRQr2_Chr04g0144951"/>
</dbReference>
<reference evidence="1" key="2">
    <citation type="submission" date="2020-06" db="EMBL/GenBank/DDBJ databases">
        <title>Helianthus annuus Genome sequencing and assembly Release 2.</title>
        <authorList>
            <person name="Gouzy J."/>
            <person name="Langlade N."/>
            <person name="Munos S."/>
        </authorList>
    </citation>
    <scope>NUCLEOTIDE SEQUENCE</scope>
    <source>
        <tissue evidence="1">Leaves</tissue>
    </source>
</reference>
<gene>
    <name evidence="1" type="ORF">HanXRQr2_Chr04g0144951</name>
</gene>
<dbReference type="Proteomes" id="UP000215914">
    <property type="component" value="Unassembled WGS sequence"/>
</dbReference>
<dbReference type="AlphaFoldDB" id="A0A9K3NPL6"/>
<dbReference type="EMBL" id="MNCJ02000319">
    <property type="protein sequence ID" value="KAF5808402.1"/>
    <property type="molecule type" value="Genomic_DNA"/>
</dbReference>
<evidence type="ECO:0000313" key="1">
    <source>
        <dbReference type="EMBL" id="KAF5808402.1"/>
    </source>
</evidence>
<proteinExistence type="predicted"/>
<protein>
    <submittedName>
        <fullName evidence="1">Uncharacterized protein</fullName>
    </submittedName>
</protein>
<evidence type="ECO:0000313" key="2">
    <source>
        <dbReference type="Proteomes" id="UP000215914"/>
    </source>
</evidence>
<keyword evidence="2" id="KW-1185">Reference proteome</keyword>
<reference evidence="1" key="1">
    <citation type="journal article" date="2017" name="Nature">
        <title>The sunflower genome provides insights into oil metabolism, flowering and Asterid evolution.</title>
        <authorList>
            <person name="Badouin H."/>
            <person name="Gouzy J."/>
            <person name="Grassa C.J."/>
            <person name="Murat F."/>
            <person name="Staton S.E."/>
            <person name="Cottret L."/>
            <person name="Lelandais-Briere C."/>
            <person name="Owens G.L."/>
            <person name="Carrere S."/>
            <person name="Mayjonade B."/>
            <person name="Legrand L."/>
            <person name="Gill N."/>
            <person name="Kane N.C."/>
            <person name="Bowers J.E."/>
            <person name="Hubner S."/>
            <person name="Bellec A."/>
            <person name="Berard A."/>
            <person name="Berges H."/>
            <person name="Blanchet N."/>
            <person name="Boniface M.C."/>
            <person name="Brunel D."/>
            <person name="Catrice O."/>
            <person name="Chaidir N."/>
            <person name="Claudel C."/>
            <person name="Donnadieu C."/>
            <person name="Faraut T."/>
            <person name="Fievet G."/>
            <person name="Helmstetter N."/>
            <person name="King M."/>
            <person name="Knapp S.J."/>
            <person name="Lai Z."/>
            <person name="Le Paslier M.C."/>
            <person name="Lippi Y."/>
            <person name="Lorenzon L."/>
            <person name="Mandel J.R."/>
            <person name="Marage G."/>
            <person name="Marchand G."/>
            <person name="Marquand E."/>
            <person name="Bret-Mestries E."/>
            <person name="Morien E."/>
            <person name="Nambeesan S."/>
            <person name="Nguyen T."/>
            <person name="Pegot-Espagnet P."/>
            <person name="Pouilly N."/>
            <person name="Raftis F."/>
            <person name="Sallet E."/>
            <person name="Schiex T."/>
            <person name="Thomas J."/>
            <person name="Vandecasteele C."/>
            <person name="Vares D."/>
            <person name="Vear F."/>
            <person name="Vautrin S."/>
            <person name="Crespi M."/>
            <person name="Mangin B."/>
            <person name="Burke J.M."/>
            <person name="Salse J."/>
            <person name="Munos S."/>
            <person name="Vincourt P."/>
            <person name="Rieseberg L.H."/>
            <person name="Langlade N.B."/>
        </authorList>
    </citation>
    <scope>NUCLEOTIDE SEQUENCE</scope>
    <source>
        <tissue evidence="1">Leaves</tissue>
    </source>
</reference>
<sequence>MASVTYPLFSPYLSSTPYFGDQWWGQQCPLPAGHGPYPTAEVAMISVASSTAAKNH</sequence>
<accession>A0A9K3NPL6</accession>
<name>A0A9K3NPL6_HELAN</name>